<evidence type="ECO:0000313" key="2">
    <source>
        <dbReference type="Proteomes" id="UP000886749"/>
    </source>
</evidence>
<reference evidence="1" key="1">
    <citation type="submission" date="2020-10" db="EMBL/GenBank/DDBJ databases">
        <authorList>
            <person name="Gilroy R."/>
        </authorList>
    </citation>
    <scope>NUCLEOTIDE SEQUENCE</scope>
    <source>
        <strain evidence="1">CHK184-25365</strain>
    </source>
</reference>
<evidence type="ECO:0000313" key="1">
    <source>
        <dbReference type="EMBL" id="HIR40517.1"/>
    </source>
</evidence>
<dbReference type="SUPFAM" id="SSF53901">
    <property type="entry name" value="Thiolase-like"/>
    <property type="match status" value="1"/>
</dbReference>
<sequence>MPIALGRSTFAMNRPPSILSSAAVGGKKEGEGPMAQWFDEIQNDTTFGEKTWEKAESRFQQRACELALKKAKMAPEQVKLLLAGDLLNQCISSSYGVKELLIPFFGLYGACSTMTEALALAGLLGDNRVIDPILAVTSSHFCSAERQFRYPLEYGGQRPPTAQWTATASGAALVGKSSKPPYLKAVTIGTIQDLGVHDINNMGAAMAPAAAATLLTFFQDTGTQPHQYDGIFTGDLGQVGTKLFYQLLAQQQVNVTSIHQDCGCLIFDQKTQDVHAGGSGCGCAASMGCGYLMRQLEMGKLHQVLFLATGALMSTVSCQQGCSIPCISHLVYLSTDPAPVFQGG</sequence>
<dbReference type="NCBIfam" id="TIGR02845">
    <property type="entry name" value="spore_V_AD"/>
    <property type="match status" value="1"/>
</dbReference>
<dbReference type="AlphaFoldDB" id="A0A9D1DBS2"/>
<dbReference type="Pfam" id="PF07451">
    <property type="entry name" value="SpoVAD"/>
    <property type="match status" value="1"/>
</dbReference>
<dbReference type="GO" id="GO:0016746">
    <property type="term" value="F:acyltransferase activity"/>
    <property type="evidence" value="ECO:0007669"/>
    <property type="project" value="InterPro"/>
</dbReference>
<dbReference type="EMBL" id="DVGY01000040">
    <property type="protein sequence ID" value="HIR40517.1"/>
    <property type="molecule type" value="Genomic_DNA"/>
</dbReference>
<dbReference type="InterPro" id="IPR038369">
    <property type="entry name" value="SpoVAD_sf"/>
</dbReference>
<dbReference type="NCBIfam" id="NF006160">
    <property type="entry name" value="PRK08304.1"/>
    <property type="match status" value="1"/>
</dbReference>
<dbReference type="Gene3D" id="3.40.47.40">
    <property type="entry name" value="Stage V sporulation protein AD"/>
    <property type="match status" value="1"/>
</dbReference>
<dbReference type="InterPro" id="IPR016039">
    <property type="entry name" value="Thiolase-like"/>
</dbReference>
<organism evidence="1 2">
    <name type="scientific">Candidatus Egerieicola pullicola</name>
    <dbReference type="NCBI Taxonomy" id="2840775"/>
    <lineage>
        <taxon>Bacteria</taxon>
        <taxon>Bacillati</taxon>
        <taxon>Bacillota</taxon>
        <taxon>Clostridia</taxon>
        <taxon>Eubacteriales</taxon>
        <taxon>Oscillospiraceae</taxon>
        <taxon>Oscillospiraceae incertae sedis</taxon>
        <taxon>Candidatus Egerieicola</taxon>
    </lineage>
</organism>
<accession>A0A9D1DBS2</accession>
<dbReference type="PIRSF" id="PIRSF011570">
    <property type="entry name" value="SpoVAD"/>
    <property type="match status" value="1"/>
</dbReference>
<reference evidence="1" key="2">
    <citation type="journal article" date="2021" name="PeerJ">
        <title>Extensive microbial diversity within the chicken gut microbiome revealed by metagenomics and culture.</title>
        <authorList>
            <person name="Gilroy R."/>
            <person name="Ravi A."/>
            <person name="Getino M."/>
            <person name="Pursley I."/>
            <person name="Horton D.L."/>
            <person name="Alikhan N.F."/>
            <person name="Baker D."/>
            <person name="Gharbi K."/>
            <person name="Hall N."/>
            <person name="Watson M."/>
            <person name="Adriaenssens E.M."/>
            <person name="Foster-Nyarko E."/>
            <person name="Jarju S."/>
            <person name="Secka A."/>
            <person name="Antonio M."/>
            <person name="Oren A."/>
            <person name="Chaudhuri R.R."/>
            <person name="La Ragione R."/>
            <person name="Hildebrand F."/>
            <person name="Pallen M.J."/>
        </authorList>
    </citation>
    <scope>NUCLEOTIDE SEQUENCE</scope>
    <source>
        <strain evidence="1">CHK184-25365</strain>
    </source>
</reference>
<dbReference type="Proteomes" id="UP000886749">
    <property type="component" value="Unassembled WGS sequence"/>
</dbReference>
<comment type="caution">
    <text evidence="1">The sequence shown here is derived from an EMBL/GenBank/DDBJ whole genome shotgun (WGS) entry which is preliminary data.</text>
</comment>
<proteinExistence type="predicted"/>
<protein>
    <submittedName>
        <fullName evidence="1">Stage V sporulation protein AD</fullName>
    </submittedName>
</protein>
<dbReference type="InterPro" id="IPR010894">
    <property type="entry name" value="SpoVAD"/>
</dbReference>
<gene>
    <name evidence="1" type="primary">spoVAD</name>
    <name evidence="1" type="ORF">IAB36_01660</name>
</gene>
<name>A0A9D1DBS2_9FIRM</name>